<feature type="region of interest" description="Disordered" evidence="1">
    <location>
        <begin position="35"/>
        <end position="59"/>
    </location>
</feature>
<accession>A0A133U9W0</accession>
<sequence>MKIKVTGNFLYEGEEYEKGEVVELPDSIARSVIDKGYGERTEETSEEKTPPEEIKKVGEGRKPEWKRKVWISEDRNLSISVWPRGGKFDSPSLTLEENRRDDSGNWKSNRIYLPTGSTLVALSEHLKSAWNELQKIKSEENE</sequence>
<dbReference type="Pfam" id="PF23843">
    <property type="entry name" value="DUF7210"/>
    <property type="match status" value="1"/>
</dbReference>
<evidence type="ECO:0000313" key="4">
    <source>
        <dbReference type="Proteomes" id="UP000070373"/>
    </source>
</evidence>
<gene>
    <name evidence="3" type="ORF">AKJ64_05070</name>
</gene>
<organism evidence="3 4">
    <name type="scientific">candidate division MSBL1 archaeon SCGC-AAA259E17</name>
    <dbReference type="NCBI Taxonomy" id="1698263"/>
    <lineage>
        <taxon>Archaea</taxon>
        <taxon>Methanobacteriati</taxon>
        <taxon>Methanobacteriota</taxon>
        <taxon>candidate division MSBL1</taxon>
    </lineage>
</organism>
<evidence type="ECO:0000313" key="3">
    <source>
        <dbReference type="EMBL" id="KXA90972.1"/>
    </source>
</evidence>
<reference evidence="3 4" key="1">
    <citation type="journal article" date="2016" name="Sci. Rep.">
        <title>Metabolic traits of an uncultured archaeal lineage -MSBL1- from brine pools of the Red Sea.</title>
        <authorList>
            <person name="Mwirichia R."/>
            <person name="Alam I."/>
            <person name="Rashid M."/>
            <person name="Vinu M."/>
            <person name="Ba-Alawi W."/>
            <person name="Anthony Kamau A."/>
            <person name="Kamanda Ngugi D."/>
            <person name="Goker M."/>
            <person name="Klenk H.P."/>
            <person name="Bajic V."/>
            <person name="Stingl U."/>
        </authorList>
    </citation>
    <scope>NUCLEOTIDE SEQUENCE [LARGE SCALE GENOMIC DNA]</scope>
    <source>
        <strain evidence="3">SCGC-AAA259E17</strain>
    </source>
</reference>
<proteinExistence type="predicted"/>
<name>A0A133U9W0_9EURY</name>
<comment type="caution">
    <text evidence="3">The sequence shown here is derived from an EMBL/GenBank/DDBJ whole genome shotgun (WGS) entry which is preliminary data.</text>
</comment>
<evidence type="ECO:0000259" key="2">
    <source>
        <dbReference type="Pfam" id="PF23843"/>
    </source>
</evidence>
<keyword evidence="4" id="KW-1185">Reference proteome</keyword>
<feature type="domain" description="DUF7210" evidence="2">
    <location>
        <begin position="1"/>
        <end position="37"/>
    </location>
</feature>
<protein>
    <recommendedName>
        <fullName evidence="2">DUF7210 domain-containing protein</fullName>
    </recommendedName>
</protein>
<dbReference type="AlphaFoldDB" id="A0A133U9W0"/>
<dbReference type="InterPro" id="IPR055634">
    <property type="entry name" value="DUF7210"/>
</dbReference>
<evidence type="ECO:0000256" key="1">
    <source>
        <dbReference type="SAM" id="MobiDB-lite"/>
    </source>
</evidence>
<dbReference type="EMBL" id="LHXN01000130">
    <property type="protein sequence ID" value="KXA90972.1"/>
    <property type="molecule type" value="Genomic_DNA"/>
</dbReference>
<dbReference type="Proteomes" id="UP000070373">
    <property type="component" value="Unassembled WGS sequence"/>
</dbReference>